<dbReference type="AlphaFoldDB" id="A0A7Y9NR95"/>
<protein>
    <submittedName>
        <fullName evidence="1">Uncharacterized protein</fullName>
    </submittedName>
</protein>
<proteinExistence type="predicted"/>
<reference evidence="1 2" key="1">
    <citation type="submission" date="2020-07" db="EMBL/GenBank/DDBJ databases">
        <title>Genomic Encyclopedia of Type Strains, Phase IV (KMG-V): Genome sequencing to study the core and pangenomes of soil and plant-associated prokaryotes.</title>
        <authorList>
            <person name="Whitman W."/>
        </authorList>
    </citation>
    <scope>NUCLEOTIDE SEQUENCE [LARGE SCALE GENOMIC DNA]</scope>
    <source>
        <strain evidence="1 2">M8UP30</strain>
    </source>
</reference>
<evidence type="ECO:0000313" key="1">
    <source>
        <dbReference type="EMBL" id="NYF53917.1"/>
    </source>
</evidence>
<accession>A0A7Y9NR95</accession>
<dbReference type="EMBL" id="JACCCV010000002">
    <property type="protein sequence ID" value="NYF53917.1"/>
    <property type="molecule type" value="Genomic_DNA"/>
</dbReference>
<gene>
    <name evidence="1" type="ORF">HDF12_004316</name>
</gene>
<name>A0A7Y9NR95_9BACT</name>
<sequence>MNLNHGALAGANTNGVATRERKRLTRVEVHLHIDTPILLQPTSDSLLQIISRGLGRLIATHILGQPNVRDRLMAKTKQSRQNKNSNYGKASK</sequence>
<evidence type="ECO:0000313" key="2">
    <source>
        <dbReference type="Proteomes" id="UP000534186"/>
    </source>
</evidence>
<organism evidence="1 2">
    <name type="scientific">Tunturiibacter lichenicola</name>
    <dbReference type="NCBI Taxonomy" id="2051959"/>
    <lineage>
        <taxon>Bacteria</taxon>
        <taxon>Pseudomonadati</taxon>
        <taxon>Acidobacteriota</taxon>
        <taxon>Terriglobia</taxon>
        <taxon>Terriglobales</taxon>
        <taxon>Acidobacteriaceae</taxon>
        <taxon>Tunturiibacter</taxon>
    </lineage>
</organism>
<dbReference type="Proteomes" id="UP000534186">
    <property type="component" value="Unassembled WGS sequence"/>
</dbReference>
<comment type="caution">
    <text evidence="1">The sequence shown here is derived from an EMBL/GenBank/DDBJ whole genome shotgun (WGS) entry which is preliminary data.</text>
</comment>